<dbReference type="Proteomes" id="UP001501020">
    <property type="component" value="Unassembled WGS sequence"/>
</dbReference>
<keyword evidence="2" id="KW-0238">DNA-binding</keyword>
<dbReference type="InterPro" id="IPR000524">
    <property type="entry name" value="Tscrpt_reg_HTH_GntR"/>
</dbReference>
<dbReference type="RefSeq" id="WP_344260607.1">
    <property type="nucleotide sequence ID" value="NZ_BAAAMR010000002.1"/>
</dbReference>
<dbReference type="PANTHER" id="PTHR44846">
    <property type="entry name" value="MANNOSYL-D-GLYCERATE TRANSPORT/METABOLISM SYSTEM REPRESSOR MNGR-RELATED"/>
    <property type="match status" value="1"/>
</dbReference>
<evidence type="ECO:0000259" key="4">
    <source>
        <dbReference type="PROSITE" id="PS50949"/>
    </source>
</evidence>
<proteinExistence type="predicted"/>
<dbReference type="SMART" id="SM00345">
    <property type="entry name" value="HTH_GNTR"/>
    <property type="match status" value="1"/>
</dbReference>
<accession>A0ABN2XYK4</accession>
<evidence type="ECO:0000313" key="6">
    <source>
        <dbReference type="Proteomes" id="UP001501020"/>
    </source>
</evidence>
<dbReference type="SUPFAM" id="SSF64288">
    <property type="entry name" value="Chorismate lyase-like"/>
    <property type="match status" value="1"/>
</dbReference>
<sequence length="262" mass="28785">MPERFAYAVKRESRQVVEMSSLEFEPPKYARVVLELRRRIENGDYPPGVMLPSESQLVREFAVGRTTVVRALQMLQQDGWITREHGRGSFVKGRPGPAARASRPGLAVLDQPETSPGVSLLEVGAVPAPAPVAGLLGLDGGARVLVRRWASVREGIVSELVTCWFPQELAYGTDLDKDTVLPVGLRDHLRIVKDLRVDHIAERLSARLPSKEEAEALQLKKSEPVLTVLASMHDASDVACFVAEVLLPGSLHELEDVYSVPD</sequence>
<dbReference type="Pfam" id="PF00392">
    <property type="entry name" value="GntR"/>
    <property type="match status" value="1"/>
</dbReference>
<dbReference type="Gene3D" id="1.10.10.10">
    <property type="entry name" value="Winged helix-like DNA-binding domain superfamily/Winged helix DNA-binding domain"/>
    <property type="match status" value="1"/>
</dbReference>
<dbReference type="InterPro" id="IPR050679">
    <property type="entry name" value="Bact_HTH_transcr_reg"/>
</dbReference>
<evidence type="ECO:0000313" key="5">
    <source>
        <dbReference type="EMBL" id="GAA2119614.1"/>
    </source>
</evidence>
<evidence type="ECO:0000256" key="2">
    <source>
        <dbReference type="ARBA" id="ARBA00023125"/>
    </source>
</evidence>
<keyword evidence="1" id="KW-0805">Transcription regulation</keyword>
<comment type="caution">
    <text evidence="5">The sequence shown here is derived from an EMBL/GenBank/DDBJ whole genome shotgun (WGS) entry which is preliminary data.</text>
</comment>
<dbReference type="PRINTS" id="PR00035">
    <property type="entry name" value="HTHGNTR"/>
</dbReference>
<dbReference type="InterPro" id="IPR011663">
    <property type="entry name" value="UTRA"/>
</dbReference>
<dbReference type="InterPro" id="IPR036390">
    <property type="entry name" value="WH_DNA-bd_sf"/>
</dbReference>
<feature type="domain" description="HTH gntR-type" evidence="4">
    <location>
        <begin position="26"/>
        <end position="94"/>
    </location>
</feature>
<organism evidence="5 6">
    <name type="scientific">Actinomadura napierensis</name>
    <dbReference type="NCBI Taxonomy" id="267854"/>
    <lineage>
        <taxon>Bacteria</taxon>
        <taxon>Bacillati</taxon>
        <taxon>Actinomycetota</taxon>
        <taxon>Actinomycetes</taxon>
        <taxon>Streptosporangiales</taxon>
        <taxon>Thermomonosporaceae</taxon>
        <taxon>Actinomadura</taxon>
    </lineage>
</organism>
<gene>
    <name evidence="5" type="ORF">GCM10009727_03590</name>
</gene>
<evidence type="ECO:0000256" key="3">
    <source>
        <dbReference type="ARBA" id="ARBA00023163"/>
    </source>
</evidence>
<keyword evidence="6" id="KW-1185">Reference proteome</keyword>
<dbReference type="Pfam" id="PF07702">
    <property type="entry name" value="UTRA"/>
    <property type="match status" value="1"/>
</dbReference>
<evidence type="ECO:0000256" key="1">
    <source>
        <dbReference type="ARBA" id="ARBA00023015"/>
    </source>
</evidence>
<reference evidence="5 6" key="1">
    <citation type="journal article" date="2019" name="Int. J. Syst. Evol. Microbiol.">
        <title>The Global Catalogue of Microorganisms (GCM) 10K type strain sequencing project: providing services to taxonomists for standard genome sequencing and annotation.</title>
        <authorList>
            <consortium name="The Broad Institute Genomics Platform"/>
            <consortium name="The Broad Institute Genome Sequencing Center for Infectious Disease"/>
            <person name="Wu L."/>
            <person name="Ma J."/>
        </authorList>
    </citation>
    <scope>NUCLEOTIDE SEQUENCE [LARGE SCALE GENOMIC DNA]</scope>
    <source>
        <strain evidence="5 6">JCM 13850</strain>
    </source>
</reference>
<dbReference type="PROSITE" id="PS50949">
    <property type="entry name" value="HTH_GNTR"/>
    <property type="match status" value="1"/>
</dbReference>
<dbReference type="Gene3D" id="3.40.1410.10">
    <property type="entry name" value="Chorismate lyase-like"/>
    <property type="match status" value="1"/>
</dbReference>
<dbReference type="InterPro" id="IPR036388">
    <property type="entry name" value="WH-like_DNA-bd_sf"/>
</dbReference>
<dbReference type="SUPFAM" id="SSF46785">
    <property type="entry name" value="Winged helix' DNA-binding domain"/>
    <property type="match status" value="1"/>
</dbReference>
<dbReference type="SMART" id="SM00866">
    <property type="entry name" value="UTRA"/>
    <property type="match status" value="1"/>
</dbReference>
<keyword evidence="3" id="KW-0804">Transcription</keyword>
<dbReference type="InterPro" id="IPR028978">
    <property type="entry name" value="Chorismate_lyase_/UTRA_dom_sf"/>
</dbReference>
<name>A0ABN2XYK4_9ACTN</name>
<protein>
    <recommendedName>
        <fullName evidence="4">HTH gntR-type domain-containing protein</fullName>
    </recommendedName>
</protein>
<dbReference type="CDD" id="cd07377">
    <property type="entry name" value="WHTH_GntR"/>
    <property type="match status" value="1"/>
</dbReference>
<dbReference type="EMBL" id="BAAAMR010000002">
    <property type="protein sequence ID" value="GAA2119614.1"/>
    <property type="molecule type" value="Genomic_DNA"/>
</dbReference>
<dbReference type="PANTHER" id="PTHR44846:SF17">
    <property type="entry name" value="GNTR-FAMILY TRANSCRIPTIONAL REGULATOR"/>
    <property type="match status" value="1"/>
</dbReference>